<dbReference type="AlphaFoldDB" id="A0A6J4TZ48"/>
<feature type="region of interest" description="Disordered" evidence="1">
    <location>
        <begin position="173"/>
        <end position="320"/>
    </location>
</feature>
<feature type="non-terminal residue" evidence="2">
    <location>
        <position position="320"/>
    </location>
</feature>
<sequence length="320" mass="35277">ERAEGLGNNTHLRRWPWLRGAARQARRPADGLRVRGPRRRLGLHGRHHRACQPTRRRRPLHTAGDVRSRCGPKPGSLPGRRQVRRLYSAGRPAGGRWLAGGHGRGPRTGRRGSRSVRATDPAPPHKPAGSRPCQRLAHRPRTQGAVRRPPLPRPPPGGPALARHLRQRQLLRAPLRMGEHPLREDALRRGSPVGQERCREGPQARLRAPIRRPPLPRTRRPLRPQAPLRGGPPPHGPLRPRPDAEPRPAAAERAPHDGPPLPPPPPGGQGGDLASRLPAARRQVRHLRPDWRLPGGSPTSEEGGVRSLRQAPPVSQPGRL</sequence>
<feature type="compositionally biased region" description="Basic and acidic residues" evidence="1">
    <location>
        <begin position="177"/>
        <end position="188"/>
    </location>
</feature>
<feature type="compositionally biased region" description="Basic residues" evidence="1">
    <location>
        <begin position="104"/>
        <end position="114"/>
    </location>
</feature>
<feature type="compositionally biased region" description="Pro residues" evidence="1">
    <location>
        <begin position="257"/>
        <end position="267"/>
    </location>
</feature>
<feature type="non-terminal residue" evidence="2">
    <location>
        <position position="1"/>
    </location>
</feature>
<protein>
    <submittedName>
        <fullName evidence="2">Rhamnosyltransferase</fullName>
    </submittedName>
</protein>
<accession>A0A6J4TZ48</accession>
<proteinExistence type="predicted"/>
<dbReference type="GO" id="GO:0016740">
    <property type="term" value="F:transferase activity"/>
    <property type="evidence" value="ECO:0007669"/>
    <property type="project" value="UniProtKB-KW"/>
</dbReference>
<evidence type="ECO:0000313" key="2">
    <source>
        <dbReference type="EMBL" id="CAA9534691.1"/>
    </source>
</evidence>
<gene>
    <name evidence="2" type="ORF">AVDCRST_MAG05-4740</name>
</gene>
<feature type="compositionally biased region" description="Pro residues" evidence="1">
    <location>
        <begin position="149"/>
        <end position="158"/>
    </location>
</feature>
<keyword evidence="2" id="KW-0808">Transferase</keyword>
<feature type="compositionally biased region" description="Pro residues" evidence="1">
    <location>
        <begin position="230"/>
        <end position="239"/>
    </location>
</feature>
<feature type="region of interest" description="Disordered" evidence="1">
    <location>
        <begin position="43"/>
        <end position="161"/>
    </location>
</feature>
<dbReference type="EMBL" id="CADCVM010000511">
    <property type="protein sequence ID" value="CAA9534691.1"/>
    <property type="molecule type" value="Genomic_DNA"/>
</dbReference>
<organism evidence="2">
    <name type="scientific">uncultured Rubrobacteraceae bacterium</name>
    <dbReference type="NCBI Taxonomy" id="349277"/>
    <lineage>
        <taxon>Bacteria</taxon>
        <taxon>Bacillati</taxon>
        <taxon>Actinomycetota</taxon>
        <taxon>Rubrobacteria</taxon>
        <taxon>Rubrobacterales</taxon>
        <taxon>Rubrobacteraceae</taxon>
        <taxon>environmental samples</taxon>
    </lineage>
</organism>
<reference evidence="2" key="1">
    <citation type="submission" date="2020-02" db="EMBL/GenBank/DDBJ databases">
        <authorList>
            <person name="Meier V. D."/>
        </authorList>
    </citation>
    <scope>NUCLEOTIDE SEQUENCE</scope>
    <source>
        <strain evidence="2">AVDCRST_MAG05</strain>
    </source>
</reference>
<name>A0A6J4TZ48_9ACTN</name>
<feature type="compositionally biased region" description="Basic residues" evidence="1">
    <location>
        <begin position="43"/>
        <end position="60"/>
    </location>
</feature>
<evidence type="ECO:0000256" key="1">
    <source>
        <dbReference type="SAM" id="MobiDB-lite"/>
    </source>
</evidence>